<keyword evidence="1" id="KW-0472">Membrane</keyword>
<feature type="transmembrane region" description="Helical" evidence="1">
    <location>
        <begin position="170"/>
        <end position="193"/>
    </location>
</feature>
<reference evidence="3" key="1">
    <citation type="journal article" date="2019" name="Int. J. Syst. Evol. Microbiol.">
        <title>The Global Catalogue of Microorganisms (GCM) 10K type strain sequencing project: providing services to taxonomists for standard genome sequencing and annotation.</title>
        <authorList>
            <consortium name="The Broad Institute Genomics Platform"/>
            <consortium name="The Broad Institute Genome Sequencing Center for Infectious Disease"/>
            <person name="Wu L."/>
            <person name="Ma J."/>
        </authorList>
    </citation>
    <scope>NUCLEOTIDE SEQUENCE [LARGE SCALE GENOMIC DNA]</scope>
    <source>
        <strain evidence="3">CECT 8472</strain>
    </source>
</reference>
<proteinExistence type="predicted"/>
<accession>A0ABV8UMH9</accession>
<evidence type="ECO:0008006" key="4">
    <source>
        <dbReference type="Google" id="ProtNLM"/>
    </source>
</evidence>
<protein>
    <recommendedName>
        <fullName evidence="4">Single cache domain-containing protein</fullName>
    </recommendedName>
</protein>
<sequence>MRLELRQGLVLVLSVLLGLAAVFAVTQTLLSREARSQQEARLEFQLDNLRADIEANLQLGFPIDEITPAQDLIEEAKRNDSTLLALDIFTPEGTSLYSTDRGVIGEPVPEAWLAAAEGAGAEERWTYSSRGETLLGLPIRNDLGETVAQIVSVTSSQELEARESGLKQALILHGLWIVPLALLLAAALAVVLARREGGRFHRAAACLRGENSGGDTATQLEAGAVAAHRNGTRVVERLDDAGRRLEEVENGL</sequence>
<evidence type="ECO:0000313" key="3">
    <source>
        <dbReference type="Proteomes" id="UP001595799"/>
    </source>
</evidence>
<evidence type="ECO:0000313" key="2">
    <source>
        <dbReference type="EMBL" id="MFC4352476.1"/>
    </source>
</evidence>
<dbReference type="EMBL" id="JBHSCW010000007">
    <property type="protein sequence ID" value="MFC4352476.1"/>
    <property type="molecule type" value="Genomic_DNA"/>
</dbReference>
<gene>
    <name evidence="2" type="ORF">ACFOW6_13075</name>
</gene>
<comment type="caution">
    <text evidence="2">The sequence shown here is derived from an EMBL/GenBank/DDBJ whole genome shotgun (WGS) entry which is preliminary data.</text>
</comment>
<dbReference type="RefSeq" id="WP_382422827.1">
    <property type="nucleotide sequence ID" value="NZ_JBHSCW010000007.1"/>
</dbReference>
<evidence type="ECO:0000256" key="1">
    <source>
        <dbReference type="SAM" id="Phobius"/>
    </source>
</evidence>
<keyword evidence="1" id="KW-0812">Transmembrane</keyword>
<dbReference type="Proteomes" id="UP001595799">
    <property type="component" value="Unassembled WGS sequence"/>
</dbReference>
<keyword evidence="1" id="KW-1133">Transmembrane helix</keyword>
<name>A0ABV8UMH9_9PROT</name>
<organism evidence="2 3">
    <name type="scientific">Fodinicurvata halophila</name>
    <dbReference type="NCBI Taxonomy" id="1419723"/>
    <lineage>
        <taxon>Bacteria</taxon>
        <taxon>Pseudomonadati</taxon>
        <taxon>Pseudomonadota</taxon>
        <taxon>Alphaproteobacteria</taxon>
        <taxon>Rhodospirillales</taxon>
        <taxon>Rhodovibrionaceae</taxon>
        <taxon>Fodinicurvata</taxon>
    </lineage>
</organism>
<keyword evidence="3" id="KW-1185">Reference proteome</keyword>